<evidence type="ECO:0000256" key="10">
    <source>
        <dbReference type="SAM" id="Phobius"/>
    </source>
</evidence>
<dbReference type="PRINTS" id="PR00385">
    <property type="entry name" value="P450"/>
</dbReference>
<keyword evidence="3 7" id="KW-0479">Metal-binding</keyword>
<dbReference type="InterPro" id="IPR017972">
    <property type="entry name" value="Cyt_P450_CS"/>
</dbReference>
<keyword evidence="10" id="KW-0472">Membrane</keyword>
<feature type="region of interest" description="Disordered" evidence="9">
    <location>
        <begin position="1"/>
        <end position="30"/>
    </location>
</feature>
<reference evidence="11 12" key="1">
    <citation type="submission" date="2024-10" db="EMBL/GenBank/DDBJ databases">
        <title>Updated reference genomes for cyclostephanoid diatoms.</title>
        <authorList>
            <person name="Roberts W.R."/>
            <person name="Alverson A.J."/>
        </authorList>
    </citation>
    <scope>NUCLEOTIDE SEQUENCE [LARGE SCALE GENOMIC DNA]</scope>
    <source>
        <strain evidence="11 12">AJA010-31</strain>
    </source>
</reference>
<dbReference type="Gene3D" id="1.10.630.10">
    <property type="entry name" value="Cytochrome P450"/>
    <property type="match status" value="1"/>
</dbReference>
<feature type="non-terminal residue" evidence="11">
    <location>
        <position position="1"/>
    </location>
</feature>
<keyword evidence="2 7" id="KW-0349">Heme</keyword>
<dbReference type="InterPro" id="IPR036396">
    <property type="entry name" value="Cyt_P450_sf"/>
</dbReference>
<evidence type="ECO:0000256" key="9">
    <source>
        <dbReference type="SAM" id="MobiDB-lite"/>
    </source>
</evidence>
<evidence type="ECO:0000256" key="4">
    <source>
        <dbReference type="ARBA" id="ARBA00023002"/>
    </source>
</evidence>
<comment type="similarity">
    <text evidence="1 8">Belongs to the cytochrome P450 family.</text>
</comment>
<keyword evidence="10" id="KW-0812">Transmembrane</keyword>
<organism evidence="11 12">
    <name type="scientific">Cyclotella atomus</name>
    <dbReference type="NCBI Taxonomy" id="382360"/>
    <lineage>
        <taxon>Eukaryota</taxon>
        <taxon>Sar</taxon>
        <taxon>Stramenopiles</taxon>
        <taxon>Ochrophyta</taxon>
        <taxon>Bacillariophyta</taxon>
        <taxon>Coscinodiscophyceae</taxon>
        <taxon>Thalassiosirophycidae</taxon>
        <taxon>Stephanodiscales</taxon>
        <taxon>Stephanodiscaceae</taxon>
        <taxon>Cyclotella</taxon>
    </lineage>
</organism>
<dbReference type="EMBL" id="JALLPJ020001239">
    <property type="protein sequence ID" value="KAL3773283.1"/>
    <property type="molecule type" value="Genomic_DNA"/>
</dbReference>
<dbReference type="GO" id="GO:0004497">
    <property type="term" value="F:monooxygenase activity"/>
    <property type="evidence" value="ECO:0007669"/>
    <property type="project" value="UniProtKB-KW"/>
</dbReference>
<proteinExistence type="inferred from homology"/>
<keyword evidence="10" id="KW-1133">Transmembrane helix</keyword>
<evidence type="ECO:0000256" key="5">
    <source>
        <dbReference type="ARBA" id="ARBA00023004"/>
    </source>
</evidence>
<gene>
    <name evidence="11" type="ORF">ACHAWO_003765</name>
</gene>
<dbReference type="PANTHER" id="PTHR24286">
    <property type="entry name" value="CYTOCHROME P450 26"/>
    <property type="match status" value="1"/>
</dbReference>
<evidence type="ECO:0000256" key="1">
    <source>
        <dbReference type="ARBA" id="ARBA00010617"/>
    </source>
</evidence>
<dbReference type="InterPro" id="IPR002401">
    <property type="entry name" value="Cyt_P450_E_grp-I"/>
</dbReference>
<dbReference type="PANTHER" id="PTHR24286:SF384">
    <property type="entry name" value="P450, PUTATIVE (EUROFUNG)-RELATED"/>
    <property type="match status" value="1"/>
</dbReference>
<evidence type="ECO:0000256" key="7">
    <source>
        <dbReference type="PIRSR" id="PIRSR602401-1"/>
    </source>
</evidence>
<comment type="cofactor">
    <cofactor evidence="7">
        <name>heme</name>
        <dbReference type="ChEBI" id="CHEBI:30413"/>
    </cofactor>
</comment>
<dbReference type="AlphaFoldDB" id="A0ABD3NB30"/>
<keyword evidence="5 7" id="KW-0408">Iron</keyword>
<dbReference type="CDD" id="cd00302">
    <property type="entry name" value="cytochrome_P450"/>
    <property type="match status" value="1"/>
</dbReference>
<accession>A0ABD3NB30</accession>
<evidence type="ECO:0000256" key="3">
    <source>
        <dbReference type="ARBA" id="ARBA00022723"/>
    </source>
</evidence>
<comment type="caution">
    <text evidence="11">The sequence shown here is derived from an EMBL/GenBank/DDBJ whole genome shotgun (WGS) entry which is preliminary data.</text>
</comment>
<name>A0ABD3NB30_9STRA</name>
<dbReference type="PROSITE" id="PS00086">
    <property type="entry name" value="CYTOCHROME_P450"/>
    <property type="match status" value="1"/>
</dbReference>
<evidence type="ECO:0008006" key="13">
    <source>
        <dbReference type="Google" id="ProtNLM"/>
    </source>
</evidence>
<evidence type="ECO:0000256" key="6">
    <source>
        <dbReference type="ARBA" id="ARBA00023033"/>
    </source>
</evidence>
<dbReference type="SUPFAM" id="SSF48264">
    <property type="entry name" value="Cytochrome P450"/>
    <property type="match status" value="1"/>
</dbReference>
<dbReference type="Proteomes" id="UP001530400">
    <property type="component" value="Unassembled WGS sequence"/>
</dbReference>
<evidence type="ECO:0000256" key="2">
    <source>
        <dbReference type="ARBA" id="ARBA00022617"/>
    </source>
</evidence>
<feature type="binding site" description="axial binding residue" evidence="7">
    <location>
        <position position="546"/>
    </location>
    <ligand>
        <name>heme</name>
        <dbReference type="ChEBI" id="CHEBI:30413"/>
    </ligand>
    <ligandPart>
        <name>Fe</name>
        <dbReference type="ChEBI" id="CHEBI:18248"/>
    </ligandPart>
</feature>
<evidence type="ECO:0000313" key="11">
    <source>
        <dbReference type="EMBL" id="KAL3773283.1"/>
    </source>
</evidence>
<dbReference type="GO" id="GO:0046872">
    <property type="term" value="F:metal ion binding"/>
    <property type="evidence" value="ECO:0007669"/>
    <property type="project" value="UniProtKB-KW"/>
</dbReference>
<protein>
    <recommendedName>
        <fullName evidence="13">Cytochrome P450</fullName>
    </recommendedName>
</protein>
<dbReference type="Pfam" id="PF00067">
    <property type="entry name" value="p450"/>
    <property type="match status" value="1"/>
</dbReference>
<keyword evidence="12" id="KW-1185">Reference proteome</keyword>
<dbReference type="InterPro" id="IPR001128">
    <property type="entry name" value="Cyt_P450"/>
</dbReference>
<evidence type="ECO:0000313" key="12">
    <source>
        <dbReference type="Proteomes" id="UP001530400"/>
    </source>
</evidence>
<keyword evidence="6 8" id="KW-0503">Monooxygenase</keyword>
<evidence type="ECO:0000256" key="8">
    <source>
        <dbReference type="RuleBase" id="RU000461"/>
    </source>
</evidence>
<feature type="transmembrane region" description="Helical" evidence="10">
    <location>
        <begin position="38"/>
        <end position="56"/>
    </location>
</feature>
<sequence length="602" mass="66865">ENENHCPPINCRVETPAQPSSNQPAEQKEQRNTMAMATFIKILLFVIGIIPSSGFAPRISAIQASTSTFVIGDRIPQVAQHTPIRSIVKEGTILKCALLPNIVTKISPPLRNAILFSTAAVAVYKNRRKLYPGSAPDPNFAEPLPEGQMGCPFVGNLGIIFDSGDNESGPGKFWRKQADRVTNRKIFKYMFFGKPIIMLSGMKNIKDAFNSEFKRIKTGSALRSFSKLFGAENLLFVQDPDRHQYMRRLLGQSMTPEAISKSIPALVTGASNQIDSLKNNPTVEMEQVLTSFTLDVAWRQILGLGLQEDEIETFYEATNDWIGGITDLKVLLLPSRFDKTKSGKALKYLTEKIERKIDDLEKNGPDGSTMSYMVYARDEEDPTKRLTRQEIIDNALLLILAGSETAASTLTVTMLALGLNKDVFQKLKKEQADVIAAKGEDLTRSILDKDFPYLEAVIKETMRLKPIAGTGALRFAQETFTIDGKQIPKGYGVAFNIGQTHSLDPAVQLPDGSHMDVVKGFKPERWLDESTKPTEYMPFGYGPRFCLGYNLAMAEMKVFLALFARRVDYDLVNQSPDHVTWKKASIIPKPQDGAVVSVKSLV</sequence>
<keyword evidence="4 8" id="KW-0560">Oxidoreductase</keyword>
<dbReference type="PRINTS" id="PR00463">
    <property type="entry name" value="EP450I"/>
</dbReference>